<keyword evidence="5" id="KW-0067">ATP-binding</keyword>
<keyword evidence="1" id="KW-0723">Serine/threonine-protein kinase</keyword>
<keyword evidence="9" id="KW-1185">Reference proteome</keyword>
<keyword evidence="3" id="KW-0547">Nucleotide-binding</keyword>
<evidence type="ECO:0000256" key="6">
    <source>
        <dbReference type="SAM" id="Phobius"/>
    </source>
</evidence>
<accession>A0A8T3C7N0</accession>
<keyword evidence="4" id="KW-0418">Kinase</keyword>
<evidence type="ECO:0000256" key="3">
    <source>
        <dbReference type="ARBA" id="ARBA00022741"/>
    </source>
</evidence>
<dbReference type="PROSITE" id="PS50011">
    <property type="entry name" value="PROTEIN_KINASE_DOM"/>
    <property type="match status" value="1"/>
</dbReference>
<dbReference type="SUPFAM" id="SSF56112">
    <property type="entry name" value="Protein kinase-like (PK-like)"/>
    <property type="match status" value="1"/>
</dbReference>
<feature type="transmembrane region" description="Helical" evidence="6">
    <location>
        <begin position="17"/>
        <end position="35"/>
    </location>
</feature>
<evidence type="ECO:0000313" key="8">
    <source>
        <dbReference type="EMBL" id="KAI0526983.1"/>
    </source>
</evidence>
<reference evidence="8" key="1">
    <citation type="journal article" date="2022" name="Front. Genet.">
        <title>Chromosome-Scale Assembly of the Dendrobium nobile Genome Provides Insights Into the Molecular Mechanism of the Biosynthesis of the Medicinal Active Ingredient of Dendrobium.</title>
        <authorList>
            <person name="Xu Q."/>
            <person name="Niu S.-C."/>
            <person name="Li K.-L."/>
            <person name="Zheng P.-J."/>
            <person name="Zhang X.-J."/>
            <person name="Jia Y."/>
            <person name="Liu Y."/>
            <person name="Niu Y.-X."/>
            <person name="Yu L.-H."/>
            <person name="Chen D.-F."/>
            <person name="Zhang G.-Q."/>
        </authorList>
    </citation>
    <scope>NUCLEOTIDE SEQUENCE</scope>
    <source>
        <tissue evidence="8">Leaf</tissue>
    </source>
</reference>
<dbReference type="PANTHER" id="PTHR24350">
    <property type="entry name" value="SERINE/THREONINE-PROTEIN KINASE IAL-RELATED"/>
    <property type="match status" value="1"/>
</dbReference>
<organism evidence="8 9">
    <name type="scientific">Dendrobium nobile</name>
    <name type="common">Orchid</name>
    <dbReference type="NCBI Taxonomy" id="94219"/>
    <lineage>
        <taxon>Eukaryota</taxon>
        <taxon>Viridiplantae</taxon>
        <taxon>Streptophyta</taxon>
        <taxon>Embryophyta</taxon>
        <taxon>Tracheophyta</taxon>
        <taxon>Spermatophyta</taxon>
        <taxon>Magnoliopsida</taxon>
        <taxon>Liliopsida</taxon>
        <taxon>Asparagales</taxon>
        <taxon>Orchidaceae</taxon>
        <taxon>Epidendroideae</taxon>
        <taxon>Malaxideae</taxon>
        <taxon>Dendrobiinae</taxon>
        <taxon>Dendrobium</taxon>
    </lineage>
</organism>
<evidence type="ECO:0000256" key="5">
    <source>
        <dbReference type="ARBA" id="ARBA00022840"/>
    </source>
</evidence>
<dbReference type="SMR" id="A0A8T3C7N0"/>
<dbReference type="AlphaFoldDB" id="A0A8T3C7N0"/>
<comment type="caution">
    <text evidence="8">The sequence shown here is derived from an EMBL/GenBank/DDBJ whole genome shotgun (WGS) entry which is preliminary data.</text>
</comment>
<keyword evidence="2" id="KW-0808">Transferase</keyword>
<dbReference type="GO" id="GO:0005524">
    <property type="term" value="F:ATP binding"/>
    <property type="evidence" value="ECO:0007669"/>
    <property type="project" value="UniProtKB-KW"/>
</dbReference>
<dbReference type="OrthoDB" id="40902at2759"/>
<evidence type="ECO:0000256" key="4">
    <source>
        <dbReference type="ARBA" id="ARBA00022777"/>
    </source>
</evidence>
<name>A0A8T3C7N0_DENNO</name>
<dbReference type="Pfam" id="PF00069">
    <property type="entry name" value="Pkinase"/>
    <property type="match status" value="1"/>
</dbReference>
<dbReference type="InterPro" id="IPR030616">
    <property type="entry name" value="Aur-like"/>
</dbReference>
<evidence type="ECO:0000313" key="9">
    <source>
        <dbReference type="Proteomes" id="UP000829196"/>
    </source>
</evidence>
<gene>
    <name evidence="8" type="ORF">KFK09_002579</name>
</gene>
<dbReference type="Gene3D" id="1.10.510.10">
    <property type="entry name" value="Transferase(Phosphotransferase) domain 1"/>
    <property type="match status" value="1"/>
</dbReference>
<proteinExistence type="predicted"/>
<dbReference type="InterPro" id="IPR011009">
    <property type="entry name" value="Kinase-like_dom_sf"/>
</dbReference>
<keyword evidence="6" id="KW-1133">Transmembrane helix</keyword>
<evidence type="ECO:0000259" key="7">
    <source>
        <dbReference type="PROSITE" id="PS50011"/>
    </source>
</evidence>
<protein>
    <recommendedName>
        <fullName evidence="7">Protein kinase domain-containing protein</fullName>
    </recommendedName>
</protein>
<sequence length="64" mass="7319">MAPEVITGKKYDERVDVWSAGVVLYMMLGGMLPFTGNSEEEKFEILKKENPLCFPKDFFPLFIA</sequence>
<evidence type="ECO:0000256" key="1">
    <source>
        <dbReference type="ARBA" id="ARBA00022527"/>
    </source>
</evidence>
<keyword evidence="6" id="KW-0472">Membrane</keyword>
<dbReference type="Proteomes" id="UP000829196">
    <property type="component" value="Unassembled WGS sequence"/>
</dbReference>
<dbReference type="GO" id="GO:0004674">
    <property type="term" value="F:protein serine/threonine kinase activity"/>
    <property type="evidence" value="ECO:0007669"/>
    <property type="project" value="UniProtKB-KW"/>
</dbReference>
<keyword evidence="6" id="KW-0812">Transmembrane</keyword>
<dbReference type="InterPro" id="IPR000719">
    <property type="entry name" value="Prot_kinase_dom"/>
</dbReference>
<feature type="domain" description="Protein kinase" evidence="7">
    <location>
        <begin position="1"/>
        <end position="64"/>
    </location>
</feature>
<evidence type="ECO:0000256" key="2">
    <source>
        <dbReference type="ARBA" id="ARBA00022679"/>
    </source>
</evidence>
<dbReference type="EMBL" id="JAGYWB010000003">
    <property type="protein sequence ID" value="KAI0526983.1"/>
    <property type="molecule type" value="Genomic_DNA"/>
</dbReference>